<dbReference type="Proteomes" id="UP001057481">
    <property type="component" value="Unassembled WGS sequence"/>
</dbReference>
<comment type="similarity">
    <text evidence="2">Belongs to the FliH family.</text>
</comment>
<keyword evidence="5" id="KW-0653">Protein transport</keyword>
<keyword evidence="4" id="KW-1005">Bacterial flagellum biogenesis</keyword>
<evidence type="ECO:0000256" key="6">
    <source>
        <dbReference type="ARBA" id="ARBA00023225"/>
    </source>
</evidence>
<evidence type="ECO:0000256" key="5">
    <source>
        <dbReference type="ARBA" id="ARBA00022927"/>
    </source>
</evidence>
<dbReference type="InterPro" id="IPR051472">
    <property type="entry name" value="T3SS_Stator/FliH"/>
</dbReference>
<comment type="function">
    <text evidence="1">Needed for flagellar regrowth and assembly.</text>
</comment>
<dbReference type="PANTHER" id="PTHR34982:SF1">
    <property type="entry name" value="FLAGELLAR ASSEMBLY PROTEIN FLIH"/>
    <property type="match status" value="1"/>
</dbReference>
<organism evidence="9 10">
    <name type="scientific">Periweissella beninensis</name>
    <dbReference type="NCBI Taxonomy" id="504936"/>
    <lineage>
        <taxon>Bacteria</taxon>
        <taxon>Bacillati</taxon>
        <taxon>Bacillota</taxon>
        <taxon>Bacilli</taxon>
        <taxon>Lactobacillales</taxon>
        <taxon>Lactobacillaceae</taxon>
        <taxon>Periweissella</taxon>
    </lineage>
</organism>
<keyword evidence="10" id="KW-1185">Reference proteome</keyword>
<feature type="coiled-coil region" evidence="7">
    <location>
        <begin position="54"/>
        <end position="81"/>
    </location>
</feature>
<gene>
    <name evidence="9" type="ORF">KAK10_03180</name>
</gene>
<dbReference type="RefSeq" id="WP_205144100.1">
    <property type="nucleotide sequence ID" value="NZ_JAFBDN010000020.1"/>
</dbReference>
<proteinExistence type="inferred from homology"/>
<sequence>MPLLNNNNVIKQHKIINVNKTSEIVTKLPKPHEDIEYDPQLFSEDMIEQVTQLNNLKSNILSQAQVEAEQLKQQAIQVGHETGFHQGYEEGLAQGKVQAQQMIAQANANLANTLDSVNQYTHNKQEELVEFAIRMAQILIKEQLKIAPETILKILEPILLKLEEPDEFIKIKAHPRYHVLLAEKLAQQKINLGNLRYILLDDESLATDHVVVESNAAVTVVDIEAELNKFMQEIKSQE</sequence>
<name>A0ABT0VGH7_9LACO</name>
<evidence type="ECO:0000256" key="7">
    <source>
        <dbReference type="SAM" id="Coils"/>
    </source>
</evidence>
<keyword evidence="7" id="KW-0175">Coiled coil</keyword>
<comment type="caution">
    <text evidence="9">The sequence shown here is derived from an EMBL/GenBank/DDBJ whole genome shotgun (WGS) entry which is preliminary data.</text>
</comment>
<evidence type="ECO:0000313" key="9">
    <source>
        <dbReference type="EMBL" id="MCM2436933.1"/>
    </source>
</evidence>
<protein>
    <recommendedName>
        <fullName evidence="8">Flagellar assembly protein FliH/Type III secretion system HrpE domain-containing protein</fullName>
    </recommendedName>
</protein>
<evidence type="ECO:0000313" key="10">
    <source>
        <dbReference type="Proteomes" id="UP001057481"/>
    </source>
</evidence>
<evidence type="ECO:0000256" key="4">
    <source>
        <dbReference type="ARBA" id="ARBA00022795"/>
    </source>
</evidence>
<evidence type="ECO:0000256" key="2">
    <source>
        <dbReference type="ARBA" id="ARBA00006602"/>
    </source>
</evidence>
<evidence type="ECO:0000259" key="8">
    <source>
        <dbReference type="Pfam" id="PF02108"/>
    </source>
</evidence>
<dbReference type="Pfam" id="PF02108">
    <property type="entry name" value="FliH"/>
    <property type="match status" value="1"/>
</dbReference>
<dbReference type="InterPro" id="IPR018035">
    <property type="entry name" value="Flagellar_FliH/T3SS_HrpE"/>
</dbReference>
<reference evidence="9" key="1">
    <citation type="submission" date="2021-04" db="EMBL/GenBank/DDBJ databases">
        <title>Taxonomic assessment of Weissella genus.</title>
        <authorList>
            <person name="Fanelli F."/>
            <person name="Chieffi D."/>
            <person name="Dell'Aquila A."/>
            <person name="Gyu-Sung C."/>
            <person name="Franz C.M.A.P."/>
            <person name="Fusco V."/>
        </authorList>
    </citation>
    <scope>NUCLEOTIDE SEQUENCE</scope>
    <source>
        <strain evidence="9">LMG 25373</strain>
    </source>
</reference>
<keyword evidence="6" id="KW-1006">Bacterial flagellum protein export</keyword>
<dbReference type="EMBL" id="JAGMVS010000042">
    <property type="protein sequence ID" value="MCM2436933.1"/>
    <property type="molecule type" value="Genomic_DNA"/>
</dbReference>
<accession>A0ABT0VGH7</accession>
<keyword evidence="3" id="KW-0813">Transport</keyword>
<feature type="domain" description="Flagellar assembly protein FliH/Type III secretion system HrpE" evidence="8">
    <location>
        <begin position="101"/>
        <end position="217"/>
    </location>
</feature>
<evidence type="ECO:0000256" key="1">
    <source>
        <dbReference type="ARBA" id="ARBA00003041"/>
    </source>
</evidence>
<evidence type="ECO:0000256" key="3">
    <source>
        <dbReference type="ARBA" id="ARBA00022448"/>
    </source>
</evidence>
<dbReference type="PANTHER" id="PTHR34982">
    <property type="entry name" value="YOP PROTEINS TRANSLOCATION PROTEIN L"/>
    <property type="match status" value="1"/>
</dbReference>